<evidence type="ECO:0000313" key="1">
    <source>
        <dbReference type="EMBL" id="MBO7745342.1"/>
    </source>
</evidence>
<sequence>MRRRTAIAAAEWAAVLLLAWLFVQTLPVYTGSRTPEEAHRLSEKSFHYGPTAVARKVVAPFDKDQVVFLGTYKTWFSADTVKRRHGGWVPGDGVGGVEIDPSKPFTYSWSGSATHDRLMAFKFYGYVSDDRIAAVELVMTEKKSGNVASMHSPIGEDRMFLFLWEADNGNNGEWQSVRGLDASGKLVYEAKLR</sequence>
<comment type="caution">
    <text evidence="1">The sequence shown here is derived from an EMBL/GenBank/DDBJ whole genome shotgun (WGS) entry which is preliminary data.</text>
</comment>
<gene>
    <name evidence="1" type="ORF">I8J29_14110</name>
</gene>
<dbReference type="Proteomes" id="UP000670947">
    <property type="component" value="Unassembled WGS sequence"/>
</dbReference>
<dbReference type="EMBL" id="JAGGDJ010000009">
    <property type="protein sequence ID" value="MBO7745342.1"/>
    <property type="molecule type" value="Genomic_DNA"/>
</dbReference>
<dbReference type="RefSeq" id="WP_208848217.1">
    <property type="nucleotide sequence ID" value="NZ_JAGGDJ010000009.1"/>
</dbReference>
<accession>A0ABS3WAJ3</accession>
<organism evidence="1 2">
    <name type="scientific">Paenibacillus artemisiicola</name>
    <dbReference type="NCBI Taxonomy" id="1172618"/>
    <lineage>
        <taxon>Bacteria</taxon>
        <taxon>Bacillati</taxon>
        <taxon>Bacillota</taxon>
        <taxon>Bacilli</taxon>
        <taxon>Bacillales</taxon>
        <taxon>Paenibacillaceae</taxon>
        <taxon>Paenibacillus</taxon>
    </lineage>
</organism>
<proteinExistence type="predicted"/>
<reference evidence="1 2" key="1">
    <citation type="submission" date="2021-03" db="EMBL/GenBank/DDBJ databases">
        <title>Paenibacillus artemisicola MWE-103 whole genome sequence.</title>
        <authorList>
            <person name="Ham Y.J."/>
        </authorList>
    </citation>
    <scope>NUCLEOTIDE SEQUENCE [LARGE SCALE GENOMIC DNA]</scope>
    <source>
        <strain evidence="1 2">MWE-103</strain>
    </source>
</reference>
<keyword evidence="2" id="KW-1185">Reference proteome</keyword>
<name>A0ABS3WAJ3_9BACL</name>
<protein>
    <submittedName>
        <fullName evidence="1">Uncharacterized protein</fullName>
    </submittedName>
</protein>
<evidence type="ECO:0000313" key="2">
    <source>
        <dbReference type="Proteomes" id="UP000670947"/>
    </source>
</evidence>